<reference evidence="3 4" key="1">
    <citation type="submission" date="2015-04" db="EMBL/GenBank/DDBJ databases">
        <title>The draft genome sequence of Erythrobacr gangjinensis K7-2.</title>
        <authorList>
            <person name="Zhuang L."/>
            <person name="Liu Y."/>
            <person name="Shao Z."/>
        </authorList>
    </citation>
    <scope>NUCLEOTIDE SEQUENCE [LARGE SCALE GENOMIC DNA]</scope>
    <source>
        <strain evidence="3 4">K7-2</strain>
    </source>
</reference>
<feature type="transmembrane region" description="Helical" evidence="2">
    <location>
        <begin position="27"/>
        <end position="44"/>
    </location>
</feature>
<protein>
    <submittedName>
        <fullName evidence="3">Uncharacterized protein</fullName>
    </submittedName>
</protein>
<keyword evidence="2" id="KW-0812">Transmembrane</keyword>
<dbReference type="SUPFAM" id="SSF48452">
    <property type="entry name" value="TPR-like"/>
    <property type="match status" value="1"/>
</dbReference>
<comment type="caution">
    <text evidence="3">The sequence shown here is derived from an EMBL/GenBank/DDBJ whole genome shotgun (WGS) entry which is preliminary data.</text>
</comment>
<dbReference type="KEGG" id="egn:BMF35_a2168"/>
<accession>A0A0G9MUY2</accession>
<dbReference type="AlphaFoldDB" id="A0A0G9MUY2"/>
<keyword evidence="4" id="KW-1185">Reference proteome</keyword>
<dbReference type="STRING" id="502682.BMF35_a2168"/>
<feature type="region of interest" description="Disordered" evidence="1">
    <location>
        <begin position="208"/>
        <end position="227"/>
    </location>
</feature>
<evidence type="ECO:0000313" key="4">
    <source>
        <dbReference type="Proteomes" id="UP000053070"/>
    </source>
</evidence>
<keyword evidence="2" id="KW-0472">Membrane</keyword>
<sequence>MTWLLVIALALGAFALAVFLFDLPRAVWTSLGAILAFGLAGYALQANPDLPAAPKSAATASEDQLFDVVEARREFVSEGEASRADILVTSDAMARRGRYAEAAQLLTRVTREDPQDFEAWLAQGIALTEHADGTLSRASLHAFQRAAMAKPDNLAPGYFIGLSLARQGRLMDARETWADALEQGAGDAAGRDLFVFQLQRIDAAIAATSGQMPPQTNAAPEQFADTP</sequence>
<proteinExistence type="predicted"/>
<evidence type="ECO:0000313" key="3">
    <source>
        <dbReference type="EMBL" id="KLE33108.1"/>
    </source>
</evidence>
<dbReference type="OrthoDB" id="7390129at2"/>
<evidence type="ECO:0000256" key="2">
    <source>
        <dbReference type="SAM" id="Phobius"/>
    </source>
</evidence>
<organism evidence="3 4">
    <name type="scientific">Aurantiacibacter gangjinensis</name>
    <dbReference type="NCBI Taxonomy" id="502682"/>
    <lineage>
        <taxon>Bacteria</taxon>
        <taxon>Pseudomonadati</taxon>
        <taxon>Pseudomonadota</taxon>
        <taxon>Alphaproteobacteria</taxon>
        <taxon>Sphingomonadales</taxon>
        <taxon>Erythrobacteraceae</taxon>
        <taxon>Aurantiacibacter</taxon>
    </lineage>
</organism>
<dbReference type="RefSeq" id="WP_047005958.1">
    <property type="nucleotide sequence ID" value="NZ_CP018097.1"/>
</dbReference>
<name>A0A0G9MUY2_9SPHN</name>
<evidence type="ECO:0000256" key="1">
    <source>
        <dbReference type="SAM" id="MobiDB-lite"/>
    </source>
</evidence>
<dbReference type="PATRIC" id="fig|502682.8.peg.758"/>
<gene>
    <name evidence="3" type="ORF">AAW01_03720</name>
</gene>
<dbReference type="Proteomes" id="UP000053070">
    <property type="component" value="Unassembled WGS sequence"/>
</dbReference>
<dbReference type="Gene3D" id="1.25.40.10">
    <property type="entry name" value="Tetratricopeptide repeat domain"/>
    <property type="match status" value="1"/>
</dbReference>
<keyword evidence="2" id="KW-1133">Transmembrane helix</keyword>
<dbReference type="InterPro" id="IPR011990">
    <property type="entry name" value="TPR-like_helical_dom_sf"/>
</dbReference>
<feature type="compositionally biased region" description="Polar residues" evidence="1">
    <location>
        <begin position="208"/>
        <end position="219"/>
    </location>
</feature>
<dbReference type="EMBL" id="LBHC01000001">
    <property type="protein sequence ID" value="KLE33108.1"/>
    <property type="molecule type" value="Genomic_DNA"/>
</dbReference>